<dbReference type="Pfam" id="PF17784">
    <property type="entry name" value="Sulfotransfer_4"/>
    <property type="match status" value="1"/>
</dbReference>
<accession>A0AAD4GUL9</accession>
<evidence type="ECO:0000313" key="2">
    <source>
        <dbReference type="Proteomes" id="UP001194746"/>
    </source>
</evidence>
<evidence type="ECO:0008006" key="3">
    <source>
        <dbReference type="Google" id="ProtNLM"/>
    </source>
</evidence>
<proteinExistence type="predicted"/>
<reference evidence="1" key="1">
    <citation type="journal article" date="2019" name="Beilstein J. Org. Chem.">
        <title>Nanangenines: drimane sesquiterpenoids as the dominant metabolite cohort of a novel Australian fungus, Aspergillus nanangensis.</title>
        <authorList>
            <person name="Lacey H.J."/>
            <person name="Gilchrist C.L.M."/>
            <person name="Crombie A."/>
            <person name="Kalaitzis J.A."/>
            <person name="Vuong D."/>
            <person name="Rutledge P.J."/>
            <person name="Turner P."/>
            <person name="Pitt J.I."/>
            <person name="Lacey E."/>
            <person name="Chooi Y.H."/>
            <person name="Piggott A.M."/>
        </authorList>
    </citation>
    <scope>NUCLEOTIDE SEQUENCE</scope>
    <source>
        <strain evidence="1">MST-FP2251</strain>
    </source>
</reference>
<dbReference type="SUPFAM" id="SSF52540">
    <property type="entry name" value="P-loop containing nucleoside triphosphate hydrolases"/>
    <property type="match status" value="1"/>
</dbReference>
<comment type="caution">
    <text evidence="1">The sequence shown here is derived from an EMBL/GenBank/DDBJ whole genome shotgun (WGS) entry which is preliminary data.</text>
</comment>
<reference evidence="1" key="2">
    <citation type="submission" date="2020-02" db="EMBL/GenBank/DDBJ databases">
        <authorList>
            <person name="Gilchrist C.L.M."/>
            <person name="Chooi Y.-H."/>
        </authorList>
    </citation>
    <scope>NUCLEOTIDE SEQUENCE</scope>
    <source>
        <strain evidence="1">MST-FP2251</strain>
    </source>
</reference>
<dbReference type="Gene3D" id="3.40.50.300">
    <property type="entry name" value="P-loop containing nucleotide triphosphate hydrolases"/>
    <property type="match status" value="1"/>
</dbReference>
<dbReference type="PANTHER" id="PTHR36978">
    <property type="entry name" value="P-LOOP CONTAINING NUCLEOTIDE TRIPHOSPHATE HYDROLASE"/>
    <property type="match status" value="1"/>
</dbReference>
<name>A0AAD4GUL9_ASPNN</name>
<dbReference type="InterPro" id="IPR027417">
    <property type="entry name" value="P-loop_NTPase"/>
</dbReference>
<organism evidence="1 2">
    <name type="scientific">Aspergillus nanangensis</name>
    <dbReference type="NCBI Taxonomy" id="2582783"/>
    <lineage>
        <taxon>Eukaryota</taxon>
        <taxon>Fungi</taxon>
        <taxon>Dikarya</taxon>
        <taxon>Ascomycota</taxon>
        <taxon>Pezizomycotina</taxon>
        <taxon>Eurotiomycetes</taxon>
        <taxon>Eurotiomycetidae</taxon>
        <taxon>Eurotiales</taxon>
        <taxon>Aspergillaceae</taxon>
        <taxon>Aspergillus</taxon>
        <taxon>Aspergillus subgen. Circumdati</taxon>
    </lineage>
</organism>
<dbReference type="AlphaFoldDB" id="A0AAD4GUL9"/>
<protein>
    <recommendedName>
        <fullName evidence="3">P-loop containing nucleoside triphosphate hydrolase protein</fullName>
    </recommendedName>
</protein>
<dbReference type="InterPro" id="IPR040632">
    <property type="entry name" value="Sulfotransfer_4"/>
</dbReference>
<dbReference type="PANTHER" id="PTHR36978:SF4">
    <property type="entry name" value="P-LOOP CONTAINING NUCLEOSIDE TRIPHOSPHATE HYDROLASE PROTEIN"/>
    <property type="match status" value="1"/>
</dbReference>
<dbReference type="EMBL" id="VCAU01000045">
    <property type="protein sequence ID" value="KAF9888583.1"/>
    <property type="molecule type" value="Genomic_DNA"/>
</dbReference>
<evidence type="ECO:0000313" key="1">
    <source>
        <dbReference type="EMBL" id="KAF9888583.1"/>
    </source>
</evidence>
<gene>
    <name evidence="1" type="ORF">FE257_008515</name>
</gene>
<dbReference type="Proteomes" id="UP001194746">
    <property type="component" value="Unassembled WGS sequence"/>
</dbReference>
<keyword evidence="2" id="KW-1185">Reference proteome</keyword>
<sequence length="234" mass="26893">MAPLKIIGAGYGRTGTSSLRKALESLGYSTHHGKLFFENPPVDPEVFTNAYSTGSLPKWDDVFEGYDAAIDWPASLWWKEIMEYYPDSKVILTVRDPKDWYNSVKSTLIDFDLDASTPEQYRPGKQYLRTVIQNGILANFDDEEATIKQFQEHVARVQETVPRDRLLVFRATDGWEPLCRFLGVDTPKDTPFPYEYTRKDFNAQWRPHHQEALKTKMGTEIEICSGMVTSLQQV</sequence>